<protein>
    <recommendedName>
        <fullName evidence="2">DUF1027 domain-containing protein</fullName>
    </recommendedName>
</protein>
<dbReference type="Gene3D" id="3.50.4.20">
    <property type="match status" value="1"/>
</dbReference>
<reference evidence="1" key="1">
    <citation type="journal article" date="2013" name="Environ. Microbiol.">
        <title>Microbiota from the distal guts of lean and obese adolescents exhibit partial functional redundancy besides clear differences in community structure.</title>
        <authorList>
            <person name="Ferrer M."/>
            <person name="Ruiz A."/>
            <person name="Lanza F."/>
            <person name="Haange S.B."/>
            <person name="Oberbach A."/>
            <person name="Till H."/>
            <person name="Bargiela R."/>
            <person name="Campoy C."/>
            <person name="Segura M.T."/>
            <person name="Richter M."/>
            <person name="von Bergen M."/>
            <person name="Seifert J."/>
            <person name="Suarez A."/>
        </authorList>
    </citation>
    <scope>NUCLEOTIDE SEQUENCE</scope>
</reference>
<dbReference type="InterPro" id="IPR009370">
    <property type="entry name" value="YutD-like"/>
</dbReference>
<comment type="caution">
    <text evidence="1">The sequence shown here is derived from an EMBL/GenBank/DDBJ whole genome shotgun (WGS) entry which is preliminary data.</text>
</comment>
<dbReference type="Pfam" id="PF06265">
    <property type="entry name" value="YutD-like"/>
    <property type="match status" value="1"/>
</dbReference>
<sequence>MKDIIVLNDKKYKIIDNYGNCIKIEEIESFLTSYFDIYDYICGDYAYDRLRLKGFCDKENKNLNKINDIKGYEKYISDLCSYKCKHFLLKKEKTK</sequence>
<dbReference type="InterPro" id="IPR038141">
    <property type="entry name" value="YutD-like_sf"/>
</dbReference>
<accession>K1SHH0</accession>
<dbReference type="EMBL" id="AJWZ01011006">
    <property type="protein sequence ID" value="EKC46806.1"/>
    <property type="molecule type" value="Genomic_DNA"/>
</dbReference>
<dbReference type="AlphaFoldDB" id="K1SHH0"/>
<organism evidence="1">
    <name type="scientific">human gut metagenome</name>
    <dbReference type="NCBI Taxonomy" id="408170"/>
    <lineage>
        <taxon>unclassified sequences</taxon>
        <taxon>metagenomes</taxon>
        <taxon>organismal metagenomes</taxon>
    </lineage>
</organism>
<proteinExistence type="predicted"/>
<evidence type="ECO:0000313" key="1">
    <source>
        <dbReference type="EMBL" id="EKC46806.1"/>
    </source>
</evidence>
<evidence type="ECO:0008006" key="2">
    <source>
        <dbReference type="Google" id="ProtNLM"/>
    </source>
</evidence>
<name>K1SHH0_9ZZZZ</name>
<gene>
    <name evidence="1" type="ORF">OBE_16054</name>
</gene>